<reference evidence="1" key="1">
    <citation type="journal article" date="2010" name="Environ. Microbiol.">
        <title>The metavirome of a hypersaline environment.</title>
        <authorList>
            <person name="Santos F."/>
            <person name="Yarza P."/>
            <person name="Parro V."/>
            <person name="Briones C."/>
            <person name="Anton J."/>
        </authorList>
    </citation>
    <scope>NUCLEOTIDE SEQUENCE</scope>
</reference>
<name>D5L2B8_9VIRU</name>
<evidence type="ECO:0000313" key="1">
    <source>
        <dbReference type="EMBL" id="ADE29177.1"/>
    </source>
</evidence>
<dbReference type="EMBL" id="GU735159">
    <property type="protein sequence ID" value="ADE29177.1"/>
    <property type="molecule type" value="Genomic_DNA"/>
</dbReference>
<sequence length="75" mass="8494">MSKTEIDDSEFHVVQSADGDFFVQSETDAVDLLRSDEIEVDDEGDEVSVVRISYDGEDWTITSLPWQRIALKLLS</sequence>
<accession>D5L2B8</accession>
<organism evidence="1">
    <name type="scientific">uncultured virus</name>
    <dbReference type="NCBI Taxonomy" id="340016"/>
    <lineage>
        <taxon>Viruses</taxon>
        <taxon>environmental samples</taxon>
    </lineage>
</organism>
<proteinExistence type="predicted"/>
<protein>
    <submittedName>
        <fullName evidence="1">Uncharacterized protein</fullName>
    </submittedName>
</protein>